<feature type="compositionally biased region" description="Basic and acidic residues" evidence="1">
    <location>
        <begin position="126"/>
        <end position="160"/>
    </location>
</feature>
<evidence type="ECO:0000313" key="2">
    <source>
        <dbReference type="EnsemblPlants" id="ONIVA10G01870.1"/>
    </source>
</evidence>
<sequence>MVFNNCCIKHTCTKNAYGFRNIHLYGIWNEYSKQLLKEKAKIHDDVVFRPLFPADPDDRQLYPVGFVLLDETAQGRCTQAPLVTRRGEVVARRALVEHSSGATAAGPHGGREANPGRPGPPGALVGDRRAGGDEDLTRRGDVRREGGDGRAGVVDERGAS</sequence>
<dbReference type="EnsemblPlants" id="ONIVA10G01870.1">
    <property type="protein sequence ID" value="ONIVA10G01870.1"/>
    <property type="gene ID" value="ONIVA10G01870"/>
</dbReference>
<dbReference type="HOGENOM" id="CLU_1654975_0_0_1"/>
<evidence type="ECO:0000256" key="1">
    <source>
        <dbReference type="SAM" id="MobiDB-lite"/>
    </source>
</evidence>
<keyword evidence="3" id="KW-1185">Reference proteome</keyword>
<reference evidence="2" key="2">
    <citation type="submission" date="2018-04" db="EMBL/GenBank/DDBJ databases">
        <title>OnivRS2 (Oryza nivara Reference Sequence Version 2).</title>
        <authorList>
            <person name="Zhang J."/>
            <person name="Kudrna D."/>
            <person name="Lee S."/>
            <person name="Talag J."/>
            <person name="Rajasekar S."/>
            <person name="Welchert J."/>
            <person name="Hsing Y.-I."/>
            <person name="Wing R.A."/>
        </authorList>
    </citation>
    <scope>NUCLEOTIDE SEQUENCE [LARGE SCALE GENOMIC DNA]</scope>
</reference>
<accession>A0A0E0IPC8</accession>
<protein>
    <submittedName>
        <fullName evidence="2">Uncharacterized protein</fullName>
    </submittedName>
</protein>
<feature type="region of interest" description="Disordered" evidence="1">
    <location>
        <begin position="94"/>
        <end position="160"/>
    </location>
</feature>
<proteinExistence type="predicted"/>
<organism evidence="2">
    <name type="scientific">Oryza nivara</name>
    <name type="common">Indian wild rice</name>
    <name type="synonym">Oryza sativa f. spontanea</name>
    <dbReference type="NCBI Taxonomy" id="4536"/>
    <lineage>
        <taxon>Eukaryota</taxon>
        <taxon>Viridiplantae</taxon>
        <taxon>Streptophyta</taxon>
        <taxon>Embryophyta</taxon>
        <taxon>Tracheophyta</taxon>
        <taxon>Spermatophyta</taxon>
        <taxon>Magnoliopsida</taxon>
        <taxon>Liliopsida</taxon>
        <taxon>Poales</taxon>
        <taxon>Poaceae</taxon>
        <taxon>BOP clade</taxon>
        <taxon>Oryzoideae</taxon>
        <taxon>Oryzeae</taxon>
        <taxon>Oryzinae</taxon>
        <taxon>Oryza</taxon>
    </lineage>
</organism>
<reference evidence="2" key="1">
    <citation type="submission" date="2015-04" db="UniProtKB">
        <authorList>
            <consortium name="EnsemblPlants"/>
        </authorList>
    </citation>
    <scope>IDENTIFICATION</scope>
    <source>
        <strain evidence="2">SL10</strain>
    </source>
</reference>
<evidence type="ECO:0000313" key="3">
    <source>
        <dbReference type="Proteomes" id="UP000006591"/>
    </source>
</evidence>
<dbReference type="Gramene" id="ONIVA10G01870.1">
    <property type="protein sequence ID" value="ONIVA10G01870.1"/>
    <property type="gene ID" value="ONIVA10G01870"/>
</dbReference>
<dbReference type="Proteomes" id="UP000006591">
    <property type="component" value="Chromosome 10"/>
</dbReference>
<dbReference type="AlphaFoldDB" id="A0A0E0IPC8"/>
<name>A0A0E0IPC8_ORYNI</name>